<feature type="domain" description="Knr4/Smi1-like" evidence="1">
    <location>
        <begin position="132"/>
        <end position="254"/>
    </location>
</feature>
<dbReference type="RefSeq" id="WP_390816711.1">
    <property type="nucleotide sequence ID" value="NZ_SJPP01000001.1"/>
</dbReference>
<dbReference type="Pfam" id="PF14567">
    <property type="entry name" value="SUKH_5"/>
    <property type="match status" value="1"/>
</dbReference>
<evidence type="ECO:0000259" key="1">
    <source>
        <dbReference type="SMART" id="SM00860"/>
    </source>
</evidence>
<dbReference type="Gene3D" id="3.40.1580.10">
    <property type="entry name" value="SMI1/KNR4-like"/>
    <property type="match status" value="1"/>
</dbReference>
<dbReference type="Proteomes" id="UP000320735">
    <property type="component" value="Unassembled WGS sequence"/>
</dbReference>
<protein>
    <submittedName>
        <fullName evidence="2">SMI1 / KNR4 family protein</fullName>
    </submittedName>
</protein>
<reference evidence="2 3" key="1">
    <citation type="submission" date="2019-02" db="EMBL/GenBank/DDBJ databases">
        <title>Deep-cultivation of Planctomycetes and their phenomic and genomic characterization uncovers novel biology.</title>
        <authorList>
            <person name="Wiegand S."/>
            <person name="Jogler M."/>
            <person name="Boedeker C."/>
            <person name="Pinto D."/>
            <person name="Vollmers J."/>
            <person name="Rivas-Marin E."/>
            <person name="Kohn T."/>
            <person name="Peeters S.H."/>
            <person name="Heuer A."/>
            <person name="Rast P."/>
            <person name="Oberbeckmann S."/>
            <person name="Bunk B."/>
            <person name="Jeske O."/>
            <person name="Meyerdierks A."/>
            <person name="Storesund J.E."/>
            <person name="Kallscheuer N."/>
            <person name="Luecker S."/>
            <person name="Lage O.M."/>
            <person name="Pohl T."/>
            <person name="Merkel B.J."/>
            <person name="Hornburger P."/>
            <person name="Mueller R.-W."/>
            <person name="Bruemmer F."/>
            <person name="Labrenz M."/>
            <person name="Spormann A.M."/>
            <person name="Op Den Camp H."/>
            <person name="Overmann J."/>
            <person name="Amann R."/>
            <person name="Jetten M.S.M."/>
            <person name="Mascher T."/>
            <person name="Medema M.H."/>
            <person name="Devos D.P."/>
            <person name="Kaster A.-K."/>
            <person name="Ovreas L."/>
            <person name="Rohde M."/>
            <person name="Galperin M.Y."/>
            <person name="Jogler C."/>
        </authorList>
    </citation>
    <scope>NUCLEOTIDE SEQUENCE [LARGE SCALE GENOMIC DNA]</scope>
    <source>
        <strain evidence="2 3">CA54</strain>
    </source>
</reference>
<organism evidence="2 3">
    <name type="scientific">Symmachiella macrocystis</name>
    <dbReference type="NCBI Taxonomy" id="2527985"/>
    <lineage>
        <taxon>Bacteria</taxon>
        <taxon>Pseudomonadati</taxon>
        <taxon>Planctomycetota</taxon>
        <taxon>Planctomycetia</taxon>
        <taxon>Planctomycetales</taxon>
        <taxon>Planctomycetaceae</taxon>
        <taxon>Symmachiella</taxon>
    </lineage>
</organism>
<proteinExistence type="predicted"/>
<dbReference type="SUPFAM" id="SSF160631">
    <property type="entry name" value="SMI1/KNR4-like"/>
    <property type="match status" value="1"/>
</dbReference>
<dbReference type="AlphaFoldDB" id="A0A5C6BGY9"/>
<dbReference type="InterPro" id="IPR037883">
    <property type="entry name" value="Knr4/Smi1-like_sf"/>
</dbReference>
<evidence type="ECO:0000313" key="3">
    <source>
        <dbReference type="Proteomes" id="UP000320735"/>
    </source>
</evidence>
<sequence length="258" mass="29171">MAAPRRVRRDAPFSHRTCCITCSKTWHSESPSRFQKTSRKAAKSLRYRPSCTLRPLRLGVRLFRQCDFDFIVSDEDTVMKLHGNGRYNRRYVTERQSCSSQPSDLNRDRIEAMDPTFSRLEAVLNSCFNSGPVLEATIASAEVELGLLFPPSYRLFLSRFGASLGNGIEIYGLPPSTDPDQPPQWSDVITATVRLRPHSLPENSVEISHDGMEYGYFLQCSTSDPQFEGPVIEWGPSHDGGQVVALSFMEFLQQQLSR</sequence>
<comment type="caution">
    <text evidence="2">The sequence shown here is derived from an EMBL/GenBank/DDBJ whole genome shotgun (WGS) entry which is preliminary data.</text>
</comment>
<name>A0A5C6BGY9_9PLAN</name>
<dbReference type="SMART" id="SM00860">
    <property type="entry name" value="SMI1_KNR4"/>
    <property type="match status" value="1"/>
</dbReference>
<dbReference type="InterPro" id="IPR018958">
    <property type="entry name" value="Knr4/Smi1-like_dom"/>
</dbReference>
<dbReference type="EMBL" id="SJPP01000001">
    <property type="protein sequence ID" value="TWU11220.1"/>
    <property type="molecule type" value="Genomic_DNA"/>
</dbReference>
<evidence type="ECO:0000313" key="2">
    <source>
        <dbReference type="EMBL" id="TWU11220.1"/>
    </source>
</evidence>
<gene>
    <name evidence="2" type="ORF">CA54_00230</name>
</gene>
<accession>A0A5C6BGY9</accession>
<keyword evidence="3" id="KW-1185">Reference proteome</keyword>